<comment type="cofactor">
    <cofactor evidence="1">
        <name>Mg(2+)</name>
        <dbReference type="ChEBI" id="CHEBI:18420"/>
    </cofactor>
</comment>
<proteinExistence type="inferred from homology"/>
<dbReference type="InterPro" id="IPR034907">
    <property type="entry name" value="NDK-like_dom"/>
</dbReference>
<evidence type="ECO:0000259" key="7">
    <source>
        <dbReference type="SMART" id="SM00562"/>
    </source>
</evidence>
<evidence type="ECO:0000256" key="6">
    <source>
        <dbReference type="PROSITE-ProRule" id="PRU00706"/>
    </source>
</evidence>
<accession>A0A1G2PRB2</accession>
<dbReference type="GO" id="GO:0004550">
    <property type="term" value="F:nucleoside diphosphate kinase activity"/>
    <property type="evidence" value="ECO:0007669"/>
    <property type="project" value="UniProtKB-EC"/>
</dbReference>
<dbReference type="InterPro" id="IPR036850">
    <property type="entry name" value="NDK-like_dom_sf"/>
</dbReference>
<sequence>MTNPKKEKTVFIIKPDGVKRGLVGEILSRFEKRGLKIIALDMILASKEEIDSHYPKDEVWIKRLGEKSMGNYRQYSVDPKDKLGTDDPLEIGKMIRRWVVEHMTSGPIIKGVVSGVHAIDMVRKICGNSLPNLAEMGTVRGDYSVDSAISANLNKRAVHNIIHASENMEEAENELGLWFKREEIHDYKRAEEDIMF</sequence>
<dbReference type="PANTHER" id="PTHR11349">
    <property type="entry name" value="NUCLEOSIDE DIPHOSPHATE KINASE"/>
    <property type="match status" value="1"/>
</dbReference>
<reference evidence="8 9" key="1">
    <citation type="journal article" date="2016" name="Nat. Commun.">
        <title>Thousands of microbial genomes shed light on interconnected biogeochemical processes in an aquifer system.</title>
        <authorList>
            <person name="Anantharaman K."/>
            <person name="Brown C.T."/>
            <person name="Hug L.A."/>
            <person name="Sharon I."/>
            <person name="Castelle C.J."/>
            <person name="Probst A.J."/>
            <person name="Thomas B.C."/>
            <person name="Singh A."/>
            <person name="Wilkins M.J."/>
            <person name="Karaoz U."/>
            <person name="Brodie E.L."/>
            <person name="Williams K.H."/>
            <person name="Hubbard S.S."/>
            <person name="Banfield J.F."/>
        </authorList>
    </citation>
    <scope>NUCLEOTIDE SEQUENCE [LARGE SCALE GENOMIC DNA]</scope>
</reference>
<evidence type="ECO:0000256" key="2">
    <source>
        <dbReference type="ARBA" id="ARBA00008142"/>
    </source>
</evidence>
<comment type="caution">
    <text evidence="6">Lacks conserved residue(s) required for the propagation of feature annotation.</text>
</comment>
<comment type="similarity">
    <text evidence="2 6">Belongs to the NDK family.</text>
</comment>
<dbReference type="SMART" id="SM00562">
    <property type="entry name" value="NDK"/>
    <property type="match status" value="1"/>
</dbReference>
<evidence type="ECO:0000256" key="3">
    <source>
        <dbReference type="ARBA" id="ARBA00012966"/>
    </source>
</evidence>
<feature type="domain" description="Nucleoside diphosphate kinase-like" evidence="7">
    <location>
        <begin position="6"/>
        <end position="186"/>
    </location>
</feature>
<dbReference type="EMBL" id="MHSU01000023">
    <property type="protein sequence ID" value="OHA50141.1"/>
    <property type="molecule type" value="Genomic_DNA"/>
</dbReference>
<comment type="caution">
    <text evidence="8">The sequence shown here is derived from an EMBL/GenBank/DDBJ whole genome shotgun (WGS) entry which is preliminary data.</text>
</comment>
<dbReference type="AlphaFoldDB" id="A0A1G2PRB2"/>
<dbReference type="EC" id="2.7.4.6" evidence="3"/>
<dbReference type="PROSITE" id="PS51374">
    <property type="entry name" value="NDPK_LIKE"/>
    <property type="match status" value="1"/>
</dbReference>
<protein>
    <recommendedName>
        <fullName evidence="3">nucleoside-diphosphate kinase</fullName>
        <ecNumber evidence="3">2.7.4.6</ecNumber>
    </recommendedName>
</protein>
<evidence type="ECO:0000313" key="8">
    <source>
        <dbReference type="EMBL" id="OHA50141.1"/>
    </source>
</evidence>
<dbReference type="Gene3D" id="3.30.70.141">
    <property type="entry name" value="Nucleoside diphosphate kinase-like domain"/>
    <property type="match status" value="1"/>
</dbReference>
<evidence type="ECO:0000256" key="1">
    <source>
        <dbReference type="ARBA" id="ARBA00001946"/>
    </source>
</evidence>
<evidence type="ECO:0000256" key="5">
    <source>
        <dbReference type="ARBA" id="ARBA00022777"/>
    </source>
</evidence>
<name>A0A1G2PRB2_9BACT</name>
<organism evidence="8 9">
    <name type="scientific">Candidatus Terrybacteria bacterium RIFCSPHIGHO2_02_41_19</name>
    <dbReference type="NCBI Taxonomy" id="1802364"/>
    <lineage>
        <taxon>Bacteria</taxon>
        <taxon>Candidatus Terryibacteriota</taxon>
    </lineage>
</organism>
<dbReference type="SUPFAM" id="SSF54919">
    <property type="entry name" value="Nucleoside diphosphate kinase, NDK"/>
    <property type="match status" value="1"/>
</dbReference>
<dbReference type="Proteomes" id="UP000178646">
    <property type="component" value="Unassembled WGS sequence"/>
</dbReference>
<evidence type="ECO:0000256" key="4">
    <source>
        <dbReference type="ARBA" id="ARBA00022679"/>
    </source>
</evidence>
<keyword evidence="5 8" id="KW-0418">Kinase</keyword>
<gene>
    <name evidence="8" type="ORF">A2W59_02660</name>
</gene>
<evidence type="ECO:0000313" key="9">
    <source>
        <dbReference type="Proteomes" id="UP000178646"/>
    </source>
</evidence>
<dbReference type="Pfam" id="PF00334">
    <property type="entry name" value="NDK"/>
    <property type="match status" value="2"/>
</dbReference>
<keyword evidence="4" id="KW-0808">Transferase</keyword>